<proteinExistence type="predicted"/>
<feature type="compositionally biased region" description="Basic residues" evidence="1">
    <location>
        <begin position="109"/>
        <end position="118"/>
    </location>
</feature>
<gene>
    <name evidence="2" type="ORF">K0M31_010503</name>
</gene>
<feature type="compositionally biased region" description="Basic and acidic residues" evidence="1">
    <location>
        <begin position="98"/>
        <end position="108"/>
    </location>
</feature>
<reference evidence="2" key="1">
    <citation type="submission" date="2021-10" db="EMBL/GenBank/DDBJ databases">
        <title>Melipona bicolor Genome sequencing and assembly.</title>
        <authorList>
            <person name="Araujo N.S."/>
            <person name="Arias M.C."/>
        </authorList>
    </citation>
    <scope>NUCLEOTIDE SEQUENCE</scope>
    <source>
        <strain evidence="2">USP_2M_L1-L4_2017</strain>
        <tissue evidence="2">Whole body</tissue>
    </source>
</reference>
<evidence type="ECO:0000313" key="3">
    <source>
        <dbReference type="Proteomes" id="UP001177670"/>
    </source>
</evidence>
<accession>A0AA40FLZ5</accession>
<feature type="region of interest" description="Disordered" evidence="1">
    <location>
        <begin position="1"/>
        <end position="34"/>
    </location>
</feature>
<name>A0AA40FLZ5_9HYME</name>
<evidence type="ECO:0000313" key="2">
    <source>
        <dbReference type="EMBL" id="KAK1121196.1"/>
    </source>
</evidence>
<feature type="compositionally biased region" description="Basic and acidic residues" evidence="1">
    <location>
        <begin position="20"/>
        <end position="30"/>
    </location>
</feature>
<feature type="compositionally biased region" description="Basic and acidic residues" evidence="1">
    <location>
        <begin position="75"/>
        <end position="91"/>
    </location>
</feature>
<evidence type="ECO:0000256" key="1">
    <source>
        <dbReference type="SAM" id="MobiDB-lite"/>
    </source>
</evidence>
<comment type="caution">
    <text evidence="2">The sequence shown here is derived from an EMBL/GenBank/DDBJ whole genome shotgun (WGS) entry which is preliminary data.</text>
</comment>
<sequence length="168" mass="18538">MRSSAGQKEAGIQGLSRICESNRSEKRREPSCSVVRATRAEKILLSSSEGRPVEKGSKLIGKLATLLVPRTLPVTEERRQVPDPSDDHRLDGLGSSESVRREARERKTDKRKRVRRKGVYNGGSPTGIKIASHVPGDSVDLIWFPHRAQHLGSSLAHSAPNSHSEFRS</sequence>
<organism evidence="2 3">
    <name type="scientific">Melipona bicolor</name>
    <dbReference type="NCBI Taxonomy" id="60889"/>
    <lineage>
        <taxon>Eukaryota</taxon>
        <taxon>Metazoa</taxon>
        <taxon>Ecdysozoa</taxon>
        <taxon>Arthropoda</taxon>
        <taxon>Hexapoda</taxon>
        <taxon>Insecta</taxon>
        <taxon>Pterygota</taxon>
        <taxon>Neoptera</taxon>
        <taxon>Endopterygota</taxon>
        <taxon>Hymenoptera</taxon>
        <taxon>Apocrita</taxon>
        <taxon>Aculeata</taxon>
        <taxon>Apoidea</taxon>
        <taxon>Anthophila</taxon>
        <taxon>Apidae</taxon>
        <taxon>Melipona</taxon>
    </lineage>
</organism>
<feature type="region of interest" description="Disordered" evidence="1">
    <location>
        <begin position="71"/>
        <end position="131"/>
    </location>
</feature>
<dbReference type="EMBL" id="JAHYIQ010000027">
    <property type="protein sequence ID" value="KAK1121196.1"/>
    <property type="molecule type" value="Genomic_DNA"/>
</dbReference>
<dbReference type="AlphaFoldDB" id="A0AA40FLZ5"/>
<dbReference type="Proteomes" id="UP001177670">
    <property type="component" value="Unassembled WGS sequence"/>
</dbReference>
<keyword evidence="3" id="KW-1185">Reference proteome</keyword>
<protein>
    <submittedName>
        <fullName evidence="2">Uncharacterized protein</fullName>
    </submittedName>
</protein>